<feature type="transmembrane region" description="Helical" evidence="1">
    <location>
        <begin position="44"/>
        <end position="65"/>
    </location>
</feature>
<dbReference type="EMBL" id="VINQ01000001">
    <property type="protein sequence ID" value="KAA0920989.1"/>
    <property type="molecule type" value="Genomic_DNA"/>
</dbReference>
<protein>
    <submittedName>
        <fullName evidence="2">Uncharacterized protein</fullName>
    </submittedName>
</protein>
<sequence length="68" mass="7409">MDERGDISVRDRVLSWLPYALPVLGGFLGMLWVQMNPAEQLNPVVAVVLGVVGGRLLSVLVLRLVPGR</sequence>
<accession>A0A5A9ZUY5</accession>
<gene>
    <name evidence="2" type="ORF">FLO80_02115</name>
</gene>
<proteinExistence type="predicted"/>
<dbReference type="RefSeq" id="WP_111361989.1">
    <property type="nucleotide sequence ID" value="NZ_VINQ01000001.1"/>
</dbReference>
<feature type="transmembrane region" description="Helical" evidence="1">
    <location>
        <begin position="12"/>
        <end position="32"/>
    </location>
</feature>
<keyword evidence="1" id="KW-0812">Transmembrane</keyword>
<evidence type="ECO:0000313" key="3">
    <source>
        <dbReference type="Proteomes" id="UP000325291"/>
    </source>
</evidence>
<dbReference type="AlphaFoldDB" id="A0A5A9ZUY5"/>
<comment type="caution">
    <text evidence="2">The sequence shown here is derived from an EMBL/GenBank/DDBJ whole genome shotgun (WGS) entry which is preliminary data.</text>
</comment>
<keyword evidence="3" id="KW-1185">Reference proteome</keyword>
<dbReference type="Proteomes" id="UP000325291">
    <property type="component" value="Unassembled WGS sequence"/>
</dbReference>
<keyword evidence="1" id="KW-1133">Transmembrane helix</keyword>
<evidence type="ECO:0000256" key="1">
    <source>
        <dbReference type="SAM" id="Phobius"/>
    </source>
</evidence>
<name>A0A5A9ZUY5_9RHOB</name>
<reference evidence="2 3" key="1">
    <citation type="submission" date="2019-07" db="EMBL/GenBank/DDBJ databases">
        <title>Aquicoccus porphyridii gen. nov., sp. nov., isolated from a small marine red alga, Porphyridium marinum.</title>
        <authorList>
            <person name="Liu L."/>
        </authorList>
    </citation>
    <scope>NUCLEOTIDE SEQUENCE [LARGE SCALE GENOMIC DNA]</scope>
    <source>
        <strain evidence="2 3">L1 8-17</strain>
    </source>
</reference>
<keyword evidence="1" id="KW-0472">Membrane</keyword>
<organism evidence="2 3">
    <name type="scientific">Aquicoccus porphyridii</name>
    <dbReference type="NCBI Taxonomy" id="1852029"/>
    <lineage>
        <taxon>Bacteria</taxon>
        <taxon>Pseudomonadati</taxon>
        <taxon>Pseudomonadota</taxon>
        <taxon>Alphaproteobacteria</taxon>
        <taxon>Rhodobacterales</taxon>
        <taxon>Paracoccaceae</taxon>
        <taxon>Aquicoccus</taxon>
    </lineage>
</organism>
<evidence type="ECO:0000313" key="2">
    <source>
        <dbReference type="EMBL" id="KAA0920989.1"/>
    </source>
</evidence>